<reference evidence="8" key="1">
    <citation type="journal article" date="2023" name="Mol. Biol. Evol.">
        <title>Third-Generation Sequencing Reveals the Adaptive Role of the Epigenome in Three Deep-Sea Polychaetes.</title>
        <authorList>
            <person name="Perez M."/>
            <person name="Aroh O."/>
            <person name="Sun Y."/>
            <person name="Lan Y."/>
            <person name="Juniper S.K."/>
            <person name="Young C.R."/>
            <person name="Angers B."/>
            <person name="Qian P.Y."/>
        </authorList>
    </citation>
    <scope>NUCLEOTIDE SEQUENCE</scope>
    <source>
        <strain evidence="8">P08H-3</strain>
    </source>
</reference>
<dbReference type="Gene3D" id="1.20.1250.20">
    <property type="entry name" value="MFS general substrate transporter like domains"/>
    <property type="match status" value="2"/>
</dbReference>
<dbReference type="EMBL" id="JAODUP010000276">
    <property type="protein sequence ID" value="KAK2154107.1"/>
    <property type="molecule type" value="Genomic_DNA"/>
</dbReference>
<comment type="subcellular location">
    <subcellularLocation>
        <location evidence="1">Membrane</location>
        <topology evidence="1">Multi-pass membrane protein</topology>
    </subcellularLocation>
</comment>
<name>A0AAD9JJE9_9ANNE</name>
<dbReference type="InterPro" id="IPR005828">
    <property type="entry name" value="MFS_sugar_transport-like"/>
</dbReference>
<accession>A0AAD9JJE9</accession>
<feature type="transmembrane region" description="Helical" evidence="7">
    <location>
        <begin position="238"/>
        <end position="257"/>
    </location>
</feature>
<sequence>MMSAINNSGNSDSDTDILAGSIDADGDSNSSPLHHEIAKPEHVPLLSESSEDETVAFTRTDYFTVEDAVENMGFGRLQLKIFFICGLFSIVFIGMFLGSNIWGKWADKFGRLPVLKIAAVWILYFGLLTAFSPNYYWILILRGLVGCAFGGAVQGFTLQSEYLPSKQRAKTLILINLLPESARYLVAAGQKHEAVCVLEKASKCNGKTIPNGQLVQSKKAPQGRYRDLFGAEYRRTTLQLWLLWFGTASAYYGVILAQSEILERNDICSDVREEQHKCHCNPLEWDDYFSMIFATLGEFVVIPLNLVTIDTIGRRYTLMLNYICSAIFFLLVQICTTKVILTLFIFGVRTFSSGNFNVVYIYTTEVYPTTIRSLGLGSCSALARIGAMLTPFVAQVLMPWSVRFSLWMYGLMCAGCALCAALLPIETKGREMPQAQRC</sequence>
<evidence type="ECO:0000256" key="5">
    <source>
        <dbReference type="ARBA" id="ARBA00022989"/>
    </source>
</evidence>
<evidence type="ECO:0000256" key="3">
    <source>
        <dbReference type="ARBA" id="ARBA00022448"/>
    </source>
</evidence>
<feature type="transmembrane region" description="Helical" evidence="7">
    <location>
        <begin position="288"/>
        <end position="309"/>
    </location>
</feature>
<proteinExistence type="inferred from homology"/>
<evidence type="ECO:0000256" key="1">
    <source>
        <dbReference type="ARBA" id="ARBA00004141"/>
    </source>
</evidence>
<dbReference type="Pfam" id="PF00083">
    <property type="entry name" value="Sugar_tr"/>
    <property type="match status" value="1"/>
</dbReference>
<evidence type="ECO:0000256" key="7">
    <source>
        <dbReference type="SAM" id="Phobius"/>
    </source>
</evidence>
<comment type="caution">
    <text evidence="8">The sequence shown here is derived from an EMBL/GenBank/DDBJ whole genome shotgun (WGS) entry which is preliminary data.</text>
</comment>
<feature type="transmembrane region" description="Helical" evidence="7">
    <location>
        <begin position="316"/>
        <end position="334"/>
    </location>
</feature>
<feature type="transmembrane region" description="Helical" evidence="7">
    <location>
        <begin position="81"/>
        <end position="102"/>
    </location>
</feature>
<dbReference type="PANTHER" id="PTHR23511">
    <property type="entry name" value="SYNAPTIC VESICLE GLYCOPROTEIN 2"/>
    <property type="match status" value="1"/>
</dbReference>
<evidence type="ECO:0000313" key="8">
    <source>
        <dbReference type="EMBL" id="KAK2154107.1"/>
    </source>
</evidence>
<protein>
    <recommendedName>
        <fullName evidence="10">Major facilitator superfamily (MFS) profile domain-containing protein</fullName>
    </recommendedName>
</protein>
<dbReference type="PANTHER" id="PTHR23511:SF45">
    <property type="entry name" value="SVOP LIKE"/>
    <property type="match status" value="1"/>
</dbReference>
<organism evidence="8 9">
    <name type="scientific">Paralvinella palmiformis</name>
    <dbReference type="NCBI Taxonomy" id="53620"/>
    <lineage>
        <taxon>Eukaryota</taxon>
        <taxon>Metazoa</taxon>
        <taxon>Spiralia</taxon>
        <taxon>Lophotrochozoa</taxon>
        <taxon>Annelida</taxon>
        <taxon>Polychaeta</taxon>
        <taxon>Sedentaria</taxon>
        <taxon>Canalipalpata</taxon>
        <taxon>Terebellida</taxon>
        <taxon>Terebelliformia</taxon>
        <taxon>Alvinellidae</taxon>
        <taxon>Paralvinella</taxon>
    </lineage>
</organism>
<comment type="similarity">
    <text evidence="2">Belongs to the major facilitator superfamily.</text>
</comment>
<keyword evidence="9" id="KW-1185">Reference proteome</keyword>
<feature type="transmembrane region" description="Helical" evidence="7">
    <location>
        <begin position="114"/>
        <end position="131"/>
    </location>
</feature>
<dbReference type="InterPro" id="IPR036259">
    <property type="entry name" value="MFS_trans_sf"/>
</dbReference>
<dbReference type="AlphaFoldDB" id="A0AAD9JJE9"/>
<gene>
    <name evidence="8" type="ORF">LSH36_276g01001</name>
</gene>
<feature type="transmembrane region" description="Helical" evidence="7">
    <location>
        <begin position="340"/>
        <end position="362"/>
    </location>
</feature>
<keyword evidence="3" id="KW-0813">Transport</keyword>
<dbReference type="GO" id="GO:0016020">
    <property type="term" value="C:membrane"/>
    <property type="evidence" value="ECO:0007669"/>
    <property type="project" value="UniProtKB-SubCell"/>
</dbReference>
<dbReference type="Proteomes" id="UP001208570">
    <property type="component" value="Unassembled WGS sequence"/>
</dbReference>
<evidence type="ECO:0008006" key="10">
    <source>
        <dbReference type="Google" id="ProtNLM"/>
    </source>
</evidence>
<evidence type="ECO:0000313" key="9">
    <source>
        <dbReference type="Proteomes" id="UP001208570"/>
    </source>
</evidence>
<feature type="transmembrane region" description="Helical" evidence="7">
    <location>
        <begin position="406"/>
        <end position="425"/>
    </location>
</feature>
<dbReference type="SUPFAM" id="SSF103473">
    <property type="entry name" value="MFS general substrate transporter"/>
    <property type="match status" value="1"/>
</dbReference>
<evidence type="ECO:0000256" key="6">
    <source>
        <dbReference type="ARBA" id="ARBA00023136"/>
    </source>
</evidence>
<keyword evidence="4 7" id="KW-0812">Transmembrane</keyword>
<evidence type="ECO:0000256" key="2">
    <source>
        <dbReference type="ARBA" id="ARBA00008335"/>
    </source>
</evidence>
<keyword evidence="5 7" id="KW-1133">Transmembrane helix</keyword>
<dbReference type="GO" id="GO:0022857">
    <property type="term" value="F:transmembrane transporter activity"/>
    <property type="evidence" value="ECO:0007669"/>
    <property type="project" value="InterPro"/>
</dbReference>
<keyword evidence="6 7" id="KW-0472">Membrane</keyword>
<feature type="transmembrane region" description="Helical" evidence="7">
    <location>
        <begin position="374"/>
        <end position="394"/>
    </location>
</feature>
<evidence type="ECO:0000256" key="4">
    <source>
        <dbReference type="ARBA" id="ARBA00022692"/>
    </source>
</evidence>